<name>A0A7H8NC29_9ACTN</name>
<keyword evidence="2" id="KW-1185">Reference proteome</keyword>
<proteinExistence type="predicted"/>
<sequence length="312" mass="33573">MIEVPEQFKRTTIEREGAAGAAWLAQLPALTDQLLGRWECVPDGDVGHGAVGIVVPVVRRRDAALAVVKVSFPHPGNVHEPDAFAVWGGRGAVLLHERDDEHFAMLLERARPKTLAGVADGDEVAATAGQLSRRLAVPAPAGLPRLRDRVAEWEPELRADAAELPHGMSPRVLGAAAATIRELGPDQPETLVHGDLHARNILRADREPWLAIDPKGYVGDPAYDSGSLLTSCAVPLVESGGDLDGGLLRAVEVFAEAAELDRVRALRWAQLHAVRAAFWGRRHGFTVARSGPDRDQVVQLAEHVAELFTDGT</sequence>
<keyword evidence="1" id="KW-0808">Transferase</keyword>
<evidence type="ECO:0000313" key="2">
    <source>
        <dbReference type="Proteomes" id="UP000509303"/>
    </source>
</evidence>
<dbReference type="Pfam" id="PF04655">
    <property type="entry name" value="APH_6_hur"/>
    <property type="match status" value="1"/>
</dbReference>
<protein>
    <submittedName>
        <fullName evidence="1">Phosphotransferase</fullName>
    </submittedName>
</protein>
<dbReference type="SUPFAM" id="SSF56112">
    <property type="entry name" value="Protein kinase-like (PK-like)"/>
    <property type="match status" value="1"/>
</dbReference>
<dbReference type="AlphaFoldDB" id="A0A7H8NC29"/>
<dbReference type="InterPro" id="IPR006748">
    <property type="entry name" value="NH2Glyco/OHUrea_AB-resist_kin"/>
</dbReference>
<dbReference type="Gene3D" id="3.90.1200.10">
    <property type="match status" value="1"/>
</dbReference>
<evidence type="ECO:0000313" key="1">
    <source>
        <dbReference type="EMBL" id="QKW51975.1"/>
    </source>
</evidence>
<reference evidence="1 2" key="1">
    <citation type="submission" date="2020-06" db="EMBL/GenBank/DDBJ databases">
        <title>Genome mining for natural products.</title>
        <authorList>
            <person name="Zhang B."/>
            <person name="Shi J."/>
            <person name="Ge H."/>
        </authorList>
    </citation>
    <scope>NUCLEOTIDE SEQUENCE [LARGE SCALE GENOMIC DNA]</scope>
    <source>
        <strain evidence="1 2">NA00687</strain>
    </source>
</reference>
<accession>A0A7H8NC29</accession>
<gene>
    <name evidence="1" type="ORF">HUT08_23320</name>
</gene>
<dbReference type="GO" id="GO:0016773">
    <property type="term" value="F:phosphotransferase activity, alcohol group as acceptor"/>
    <property type="evidence" value="ECO:0007669"/>
    <property type="project" value="InterPro"/>
</dbReference>
<dbReference type="RefSeq" id="WP_176163682.1">
    <property type="nucleotide sequence ID" value="NZ_CP054929.1"/>
</dbReference>
<dbReference type="EMBL" id="CP054929">
    <property type="protein sequence ID" value="QKW51975.1"/>
    <property type="molecule type" value="Genomic_DNA"/>
</dbReference>
<organism evidence="1 2">
    <name type="scientific">Streptomyces buecherae</name>
    <dbReference type="NCBI Taxonomy" id="2763006"/>
    <lineage>
        <taxon>Bacteria</taxon>
        <taxon>Bacillati</taxon>
        <taxon>Actinomycetota</taxon>
        <taxon>Actinomycetes</taxon>
        <taxon>Kitasatosporales</taxon>
        <taxon>Streptomycetaceae</taxon>
        <taxon>Streptomyces</taxon>
    </lineage>
</organism>
<dbReference type="Proteomes" id="UP000509303">
    <property type="component" value="Chromosome"/>
</dbReference>
<dbReference type="InterPro" id="IPR011009">
    <property type="entry name" value="Kinase-like_dom_sf"/>
</dbReference>
<dbReference type="GO" id="GO:0019748">
    <property type="term" value="P:secondary metabolic process"/>
    <property type="evidence" value="ECO:0007669"/>
    <property type="project" value="InterPro"/>
</dbReference>